<reference evidence="2" key="2">
    <citation type="submission" date="2015-01" db="EMBL/GenBank/DDBJ databases">
        <title>Evolutionary Origins and Diversification of the Mycorrhizal Mutualists.</title>
        <authorList>
            <consortium name="DOE Joint Genome Institute"/>
            <consortium name="Mycorrhizal Genomics Consortium"/>
            <person name="Kohler A."/>
            <person name="Kuo A."/>
            <person name="Nagy L.G."/>
            <person name="Floudas D."/>
            <person name="Copeland A."/>
            <person name="Barry K.W."/>
            <person name="Cichocki N."/>
            <person name="Veneault-Fourrey C."/>
            <person name="LaButti K."/>
            <person name="Lindquist E.A."/>
            <person name="Lipzen A."/>
            <person name="Lundell T."/>
            <person name="Morin E."/>
            <person name="Murat C."/>
            <person name="Riley R."/>
            <person name="Ohm R."/>
            <person name="Sun H."/>
            <person name="Tunlid A."/>
            <person name="Henrissat B."/>
            <person name="Grigoriev I.V."/>
            <person name="Hibbett D.S."/>
            <person name="Martin F."/>
        </authorList>
    </citation>
    <scope>NUCLEOTIDE SEQUENCE [LARGE SCALE GENOMIC DNA]</scope>
    <source>
        <strain evidence="2">UH-Slu-Lm8-n1</strain>
    </source>
</reference>
<dbReference type="AlphaFoldDB" id="A0A0D0BAP7"/>
<reference evidence="1 2" key="1">
    <citation type="submission" date="2014-04" db="EMBL/GenBank/DDBJ databases">
        <authorList>
            <consortium name="DOE Joint Genome Institute"/>
            <person name="Kuo A."/>
            <person name="Ruytinx J."/>
            <person name="Rineau F."/>
            <person name="Colpaert J."/>
            <person name="Kohler A."/>
            <person name="Nagy L.G."/>
            <person name="Floudas D."/>
            <person name="Copeland A."/>
            <person name="Barry K.W."/>
            <person name="Cichocki N."/>
            <person name="Veneault-Fourrey C."/>
            <person name="LaButti K."/>
            <person name="Lindquist E.A."/>
            <person name="Lipzen A."/>
            <person name="Lundell T."/>
            <person name="Morin E."/>
            <person name="Murat C."/>
            <person name="Sun H."/>
            <person name="Tunlid A."/>
            <person name="Henrissat B."/>
            <person name="Grigoriev I.V."/>
            <person name="Hibbett D.S."/>
            <person name="Martin F."/>
            <person name="Nordberg H.P."/>
            <person name="Cantor M.N."/>
            <person name="Hua S.X."/>
        </authorList>
    </citation>
    <scope>NUCLEOTIDE SEQUENCE [LARGE SCALE GENOMIC DNA]</scope>
    <source>
        <strain evidence="1 2">UH-Slu-Lm8-n1</strain>
    </source>
</reference>
<accession>A0A0D0BAP7</accession>
<dbReference type="InParanoid" id="A0A0D0BAP7"/>
<evidence type="ECO:0000313" key="1">
    <source>
        <dbReference type="EMBL" id="KIK40658.1"/>
    </source>
</evidence>
<gene>
    <name evidence="1" type="ORF">CY34DRAFT_257064</name>
</gene>
<dbReference type="HOGENOM" id="CLU_1732676_0_0_1"/>
<organism evidence="1 2">
    <name type="scientific">Suillus luteus UH-Slu-Lm8-n1</name>
    <dbReference type="NCBI Taxonomy" id="930992"/>
    <lineage>
        <taxon>Eukaryota</taxon>
        <taxon>Fungi</taxon>
        <taxon>Dikarya</taxon>
        <taxon>Basidiomycota</taxon>
        <taxon>Agaricomycotina</taxon>
        <taxon>Agaricomycetes</taxon>
        <taxon>Agaricomycetidae</taxon>
        <taxon>Boletales</taxon>
        <taxon>Suillineae</taxon>
        <taxon>Suillaceae</taxon>
        <taxon>Suillus</taxon>
    </lineage>
</organism>
<evidence type="ECO:0008006" key="3">
    <source>
        <dbReference type="Google" id="ProtNLM"/>
    </source>
</evidence>
<name>A0A0D0BAP7_9AGAM</name>
<keyword evidence="2" id="KW-1185">Reference proteome</keyword>
<protein>
    <recommendedName>
        <fullName evidence="3">Fungal-type protein kinase domain-containing protein</fullName>
    </recommendedName>
</protein>
<proteinExistence type="predicted"/>
<dbReference type="OrthoDB" id="5584477at2759"/>
<dbReference type="Proteomes" id="UP000054485">
    <property type="component" value="Unassembled WGS sequence"/>
</dbReference>
<evidence type="ECO:0000313" key="2">
    <source>
        <dbReference type="Proteomes" id="UP000054485"/>
    </source>
</evidence>
<sequence length="151" mass="17704">MVLDYLTDEGRRGEVKHIYRHDLKSFMWVFAWIFLRSFQERGPPTSGIAPLRWLDNFGCCNMQDEEVLLVKLLKNFRTLGYRPTHAISLWTILGYLKRMLTLDNIIASNGQRAQEQNSSSMRRNQISMLFYLNLQVPRVVLSSANLRNDHV</sequence>
<dbReference type="EMBL" id="KN835295">
    <property type="protein sequence ID" value="KIK40658.1"/>
    <property type="molecule type" value="Genomic_DNA"/>
</dbReference>